<dbReference type="InterPro" id="IPR013783">
    <property type="entry name" value="Ig-like_fold"/>
</dbReference>
<feature type="signal peptide" evidence="3">
    <location>
        <begin position="1"/>
        <end position="33"/>
    </location>
</feature>
<dbReference type="InterPro" id="IPR058094">
    <property type="entry name" value="Ig-like_OmpL47-like"/>
</dbReference>
<evidence type="ECO:0000259" key="4">
    <source>
        <dbReference type="PROSITE" id="PS50093"/>
    </source>
</evidence>
<feature type="region of interest" description="Disordered" evidence="2">
    <location>
        <begin position="469"/>
        <end position="490"/>
    </location>
</feature>
<dbReference type="NCBIfam" id="NF047446">
    <property type="entry name" value="barrel_OmpL47"/>
    <property type="match status" value="1"/>
</dbReference>
<feature type="chain" id="PRO_5020335976" evidence="3">
    <location>
        <begin position="34"/>
        <end position="2008"/>
    </location>
</feature>
<feature type="region of interest" description="Disordered" evidence="2">
    <location>
        <begin position="859"/>
        <end position="882"/>
    </location>
</feature>
<dbReference type="Pfam" id="PF18911">
    <property type="entry name" value="PKD_4"/>
    <property type="match status" value="1"/>
</dbReference>
<dbReference type="Pfam" id="PF22888">
    <property type="entry name" value="FIMAH"/>
    <property type="match status" value="1"/>
</dbReference>
<dbReference type="EMBL" id="SMLB01000011">
    <property type="protein sequence ID" value="TDD70051.1"/>
    <property type="molecule type" value="Genomic_DNA"/>
</dbReference>
<feature type="domain" description="PKD" evidence="4">
    <location>
        <begin position="727"/>
        <end position="810"/>
    </location>
</feature>
<dbReference type="SUPFAM" id="SSF52317">
    <property type="entry name" value="Class I glutamine amidotransferase-like"/>
    <property type="match status" value="1"/>
</dbReference>
<name>A0A4R5ACR7_9ACTN</name>
<dbReference type="Gene3D" id="2.60.40.10">
    <property type="entry name" value="Immunoglobulins"/>
    <property type="match status" value="4"/>
</dbReference>
<dbReference type="CDD" id="cd04084">
    <property type="entry name" value="CBM6_xylanase-like"/>
    <property type="match status" value="1"/>
</dbReference>
<dbReference type="Pfam" id="PF06283">
    <property type="entry name" value="ThuA"/>
    <property type="match status" value="1"/>
</dbReference>
<dbReference type="InterPro" id="IPR022409">
    <property type="entry name" value="PKD/Chitinase_dom"/>
</dbReference>
<gene>
    <name evidence="5" type="ORF">E1262_10795</name>
</gene>
<dbReference type="InterPro" id="IPR011042">
    <property type="entry name" value="6-blade_b-propeller_TolB-like"/>
</dbReference>
<dbReference type="SMART" id="SM00606">
    <property type="entry name" value="CBD_IV"/>
    <property type="match status" value="1"/>
</dbReference>
<dbReference type="InterPro" id="IPR029010">
    <property type="entry name" value="ThuA-like"/>
</dbReference>
<dbReference type="OrthoDB" id="8217716at2"/>
<keyword evidence="6" id="KW-1185">Reference proteome</keyword>
<dbReference type="GO" id="GO:0005975">
    <property type="term" value="P:carbohydrate metabolic process"/>
    <property type="evidence" value="ECO:0007669"/>
    <property type="project" value="UniProtKB-ARBA"/>
</dbReference>
<organism evidence="5 6">
    <name type="scientific">Jiangella aurantiaca</name>
    <dbReference type="NCBI Taxonomy" id="2530373"/>
    <lineage>
        <taxon>Bacteria</taxon>
        <taxon>Bacillati</taxon>
        <taxon>Actinomycetota</taxon>
        <taxon>Actinomycetes</taxon>
        <taxon>Jiangellales</taxon>
        <taxon>Jiangellaceae</taxon>
        <taxon>Jiangella</taxon>
    </lineage>
</organism>
<dbReference type="Pfam" id="PF03422">
    <property type="entry name" value="CBM_6"/>
    <property type="match status" value="1"/>
</dbReference>
<dbReference type="GO" id="GO:0030246">
    <property type="term" value="F:carbohydrate binding"/>
    <property type="evidence" value="ECO:0007669"/>
    <property type="project" value="InterPro"/>
</dbReference>
<dbReference type="InterPro" id="IPR029062">
    <property type="entry name" value="Class_I_gatase-like"/>
</dbReference>
<dbReference type="Gene3D" id="2.60.120.200">
    <property type="match status" value="3"/>
</dbReference>
<dbReference type="Gene3D" id="2.60.120.260">
    <property type="entry name" value="Galactose-binding domain-like"/>
    <property type="match status" value="1"/>
</dbReference>
<evidence type="ECO:0000313" key="5">
    <source>
        <dbReference type="EMBL" id="TDD70051.1"/>
    </source>
</evidence>
<dbReference type="Pfam" id="PF17851">
    <property type="entry name" value="GH43_C2"/>
    <property type="match status" value="2"/>
</dbReference>
<proteinExistence type="predicted"/>
<comment type="caution">
    <text evidence="5">The sequence shown here is derived from an EMBL/GenBank/DDBJ whole genome shotgun (WGS) entry which is preliminary data.</text>
</comment>
<accession>A0A4R5ACR7</accession>
<evidence type="ECO:0000256" key="3">
    <source>
        <dbReference type="SAM" id="SignalP"/>
    </source>
</evidence>
<dbReference type="SUPFAM" id="SSF50952">
    <property type="entry name" value="Soluble quinoprotein glucose dehydrogenase"/>
    <property type="match status" value="1"/>
</dbReference>
<evidence type="ECO:0000256" key="2">
    <source>
        <dbReference type="SAM" id="MobiDB-lite"/>
    </source>
</evidence>
<evidence type="ECO:0000256" key="1">
    <source>
        <dbReference type="ARBA" id="ARBA00022729"/>
    </source>
</evidence>
<dbReference type="SMART" id="SM00089">
    <property type="entry name" value="PKD"/>
    <property type="match status" value="2"/>
</dbReference>
<dbReference type="InterPro" id="IPR008979">
    <property type="entry name" value="Galactose-bd-like_sf"/>
</dbReference>
<dbReference type="PANTHER" id="PTHR40469">
    <property type="entry name" value="SECRETED GLYCOSYL HYDROLASE"/>
    <property type="match status" value="1"/>
</dbReference>
<dbReference type="InterPro" id="IPR005084">
    <property type="entry name" value="CBM6"/>
</dbReference>
<protein>
    <submittedName>
        <fullName evidence="5">DUF1349 domain-containing protein</fullName>
    </submittedName>
</protein>
<dbReference type="Pfam" id="PF07995">
    <property type="entry name" value="GSDH"/>
    <property type="match status" value="1"/>
</dbReference>
<keyword evidence="1 3" id="KW-0732">Signal</keyword>
<dbReference type="Pfam" id="PF17957">
    <property type="entry name" value="Big_7"/>
    <property type="match status" value="1"/>
</dbReference>
<dbReference type="InterPro" id="IPR054470">
    <property type="entry name" value="FIMAH_dom"/>
</dbReference>
<dbReference type="InterPro" id="IPR041542">
    <property type="entry name" value="GH43_C2"/>
</dbReference>
<dbReference type="RefSeq" id="WP_132103141.1">
    <property type="nucleotide sequence ID" value="NZ_SMLB01000011.1"/>
</dbReference>
<dbReference type="CDD" id="cd00146">
    <property type="entry name" value="PKD"/>
    <property type="match status" value="1"/>
</dbReference>
<dbReference type="Proteomes" id="UP000295217">
    <property type="component" value="Unassembled WGS sequence"/>
</dbReference>
<sequence>MFVALRQRWARLLAVPLAALLAIPLLTALPSSAHEGEHGEAAHVLIFTKTTQFRHTEAITQGVPVLQAAFEAAGITSEHTEDSSIFNDEDLAHFDALVMFQASGDPWTAEEKAAMERYQQAGGGIVAIHNAADMRGNYAWWDTLIGSLMPGHAATGTSPGLPGTVRVEDQTHPSTTHLPQRWQRADEWYNFSTNVRGTAHVLATMDETTYNPGSNAMGYDHPISWCKPYDGGRAWVTAMGHFGAHYTQEADFVQHIVGGVQWAAGVAEGDCGGTVWEQFERVPLDQNTSAPFAMDVAPDGRVFFTELVRGEIRVYDPATQTTSTAITIPVYSGGEDGLLGIALHPDFEQNGHLYVYHSKASANDSDPANFISTLSRFTVGPNSQIDPASEEVILEVPARRLPDEPGHTGGGLEFDANGNLYLGVGDDVNPHSEPSGGYAPLSERDGTFHDARATSANTNDLRGKVLRITPQPDGGYTIPEGNMFPPGTEGTRPEIYAMGFRNPFRFSIDPETGALGVADYAPDNSQANANRGPAGMVEWNLIKEPGFYGWPLCIGPNEPYRDVDYRTNPVTVGDYFDCANPVNDSVRNTGLTQLPPAQQPAMWYGYQTSSVPAVIPAGGGLAPMGGPFYDFDPALESDTKFPEYYDGKPFFYEWSKNKMYSIDLNEQSGALEKINPFLPGEQWMAPIDSTFGPDGSLYVLDWGGGFGRDNPNSGLYRVDYVSGSRSPVAHATATPDSGHAPLTVQLDGSGSSDPENEALTYAWDFTDDGTVDSTEPEASFTYTENGVYNARLTVTDPHGKTGTTTVPITVGNTRPEVDFDLPPDGAFFDFGDTVEWNVEVTDVEDTEIADEDVVIQPALGHDDHPHPAEPLSGRTGSLETALGGGHSEDMNVFYILNARYTDGGAGGGIPPLTGEDTSLLFPRQREAEFYDDAEGITTGSSRDIEGHGTAIAGQNGAWASFDPVNLLNVDALVLRASSVAGGPIELRRDAPDGPLLGTGQVPATGAGAYADVVVDVDDPGESFTLYAVFPGAGERRLNFVEADGKGAATTTKPKVAITAPTPADELEPGEIQVTAQASDAENTITQVEFFAGDQSIGVDTEAPYAVTWTVTEEQRYRLTAVATNDLGVSTTSRIVQVEVGDLFGDWQTFSHANANGTFDRPDTNTWVIETGGANMWQGTDQYSAVYLPGAAGATGDQWTATAKVVSQTNSNNSAKAGLIVRNDVTQPGVSPGYAAMAMRAGNSFEWLRDSDGNGQLDASTGAGTHGYPAWVRIVRDGDQYTSYWSRDGETFTQVGDPVTLPGAADVQDIGLAVTAHSSTARSTAVFTDFVLEDGLPGPDPEPEEPPVCLITGTDQFDGSELNDRRWTTVRSADGLPVSVADGGLVLPVTNGDINEASTGPISYVGQPTRAGAWTVETEVSLAHTREWQHAGLLMHGSDDDYVKLAFTRNSSGGRLLEFQTEAGGTRTWHASVTLPADFPATAHLRLASNGTQVTAAYSADGTTWTALSGAAQVIEDSTIGLMAAGDTAAHAVNAVFDHFTITPDVEDDGEREPSDEFDGSAIDGCRWNAVVRYDSSKVSMADGRLSIQTQPGDINGSANEDPRNFILQEVPEGDWTIETRLTPTMLHQWQLAGFVVYGDDDNYVKFDVVAQNAPGAAKDLHAELVSEKGAQFGNGGNRNIDIPETSESGWFYLRLTKSGDTYTAEISDGGVTWTPLGEPVTNDAELTSFGLMAIGPDQTQPVTVAFDYFRVLQDSAPPVVEVAADPAAPNGDNGWYVSPVTVSASATDDSGGDVAIEVSVGGGEWASYTGPVNVTADGVHELRFRGTDPAGNTSEPVAATVRLDATAPEVTVGGVTDGATYDLATALEAAATATDAGSGVAAVAVTLDGAAVTNPATLTPAVGAHELVAAATDQAGNVTEVSVSFEVVATYDGAKALVQQYRDDRTVNRNQGVQLSTYLANAERLAGQGVTAGAAEQLDRFAAVAEGVTDETARGWLLAYADALRAQL</sequence>
<dbReference type="SUPFAM" id="SSF49899">
    <property type="entry name" value="Concanavalin A-like lectins/glucanases"/>
    <property type="match status" value="2"/>
</dbReference>
<dbReference type="Gene3D" id="3.40.50.880">
    <property type="match status" value="1"/>
</dbReference>
<dbReference type="InterPro" id="IPR012938">
    <property type="entry name" value="Glc/Sorbosone_DH"/>
</dbReference>
<dbReference type="InterPro" id="IPR006584">
    <property type="entry name" value="Cellulose-bd_IV"/>
</dbReference>
<reference evidence="5 6" key="1">
    <citation type="submission" date="2019-02" db="EMBL/GenBank/DDBJ databases">
        <title>Draft genome sequences of novel Actinobacteria.</title>
        <authorList>
            <person name="Sahin N."/>
            <person name="Ay H."/>
            <person name="Saygin H."/>
        </authorList>
    </citation>
    <scope>NUCLEOTIDE SEQUENCE [LARGE SCALE GENOMIC DNA]</scope>
    <source>
        <strain evidence="5 6">8K307</strain>
    </source>
</reference>
<dbReference type="InterPro" id="IPR011041">
    <property type="entry name" value="Quinoprot_gluc/sorb_DH_b-prop"/>
</dbReference>
<dbReference type="Gene3D" id="2.120.10.30">
    <property type="entry name" value="TolB, C-terminal domain"/>
    <property type="match status" value="1"/>
</dbReference>
<dbReference type="InterPro" id="IPR013320">
    <property type="entry name" value="ConA-like_dom_sf"/>
</dbReference>
<dbReference type="PANTHER" id="PTHR40469:SF2">
    <property type="entry name" value="GALACTOSE-BINDING DOMAIN-LIKE SUPERFAMILY PROTEIN"/>
    <property type="match status" value="1"/>
</dbReference>
<dbReference type="InterPro" id="IPR035986">
    <property type="entry name" value="PKD_dom_sf"/>
</dbReference>
<dbReference type="PROSITE" id="PS50093">
    <property type="entry name" value="PKD"/>
    <property type="match status" value="1"/>
</dbReference>
<dbReference type="SUPFAM" id="SSF49299">
    <property type="entry name" value="PKD domain"/>
    <property type="match status" value="1"/>
</dbReference>
<dbReference type="InterPro" id="IPR000601">
    <property type="entry name" value="PKD_dom"/>
</dbReference>
<dbReference type="SUPFAM" id="SSF49785">
    <property type="entry name" value="Galactose-binding domain-like"/>
    <property type="match status" value="1"/>
</dbReference>
<evidence type="ECO:0000313" key="6">
    <source>
        <dbReference type="Proteomes" id="UP000295217"/>
    </source>
</evidence>